<gene>
    <name evidence="2" type="ORF">CLV40_10685</name>
</gene>
<dbReference type="AlphaFoldDB" id="A0A2S6GRH0"/>
<reference evidence="2 3" key="1">
    <citation type="submission" date="2018-02" db="EMBL/GenBank/DDBJ databases">
        <title>Genomic Encyclopedia of Archaeal and Bacterial Type Strains, Phase II (KMG-II): from individual species to whole genera.</title>
        <authorList>
            <person name="Goeker M."/>
        </authorList>
    </citation>
    <scope>NUCLEOTIDE SEQUENCE [LARGE SCALE GENOMIC DNA]</scope>
    <source>
        <strain evidence="2 3">YU 961-1</strain>
    </source>
</reference>
<feature type="region of interest" description="Disordered" evidence="1">
    <location>
        <begin position="351"/>
        <end position="418"/>
    </location>
</feature>
<accession>A0A2S6GRH0</accession>
<dbReference type="EMBL" id="PTIX01000006">
    <property type="protein sequence ID" value="PPK67855.1"/>
    <property type="molecule type" value="Genomic_DNA"/>
</dbReference>
<keyword evidence="3" id="KW-1185">Reference proteome</keyword>
<dbReference type="Proteomes" id="UP000239203">
    <property type="component" value="Unassembled WGS sequence"/>
</dbReference>
<evidence type="ECO:0000256" key="1">
    <source>
        <dbReference type="SAM" id="MobiDB-lite"/>
    </source>
</evidence>
<organism evidence="2 3">
    <name type="scientific">Actinokineospora auranticolor</name>
    <dbReference type="NCBI Taxonomy" id="155976"/>
    <lineage>
        <taxon>Bacteria</taxon>
        <taxon>Bacillati</taxon>
        <taxon>Actinomycetota</taxon>
        <taxon>Actinomycetes</taxon>
        <taxon>Pseudonocardiales</taxon>
        <taxon>Pseudonocardiaceae</taxon>
        <taxon>Actinokineospora</taxon>
    </lineage>
</organism>
<sequence length="418" mass="46441">MTVQTKEQAIAVAEAWLRDRYGPELTSDGEPLRIKEPGVHRESRYWWVPYELDGSSGNAFMPPRTLLVHVDGSEVEHLLMSPHAPVWLLPALWPEPSDADLAWAAEHPGEEMVVVDPEWDREEFPGLEVPQAAVLGWRLVGTDGQPTDRVRVNPHARSGMTWRGLPAPTSRMDKLVRYYWAQWLHDLSGLAAILDSTVYLPLKDNGAVRLVKHPDGVRAEAWSSLDMLPSGTRSWYEINLRDALLSLAVDVDEIVVNPGHVLSFDLNSTAVEHARDLPRATPEQPVVVVRAPETRVDDTWLGLSAEDAEFVRGSVVAAADQARAHGRHLDERECVEIATCLAAPCTVAPSRCGRRRSTRSTARERLERWAHPRSARRARGSARAAGSPGTGWSARSRVWRWPSSTRAPSASARSPPRC</sequence>
<evidence type="ECO:0000313" key="3">
    <source>
        <dbReference type="Proteomes" id="UP000239203"/>
    </source>
</evidence>
<evidence type="ECO:0000313" key="2">
    <source>
        <dbReference type="EMBL" id="PPK67855.1"/>
    </source>
</evidence>
<comment type="caution">
    <text evidence="2">The sequence shown here is derived from an EMBL/GenBank/DDBJ whole genome shotgun (WGS) entry which is preliminary data.</text>
</comment>
<feature type="compositionally biased region" description="Basic and acidic residues" evidence="1">
    <location>
        <begin position="361"/>
        <end position="370"/>
    </location>
</feature>
<dbReference type="RefSeq" id="WP_245931261.1">
    <property type="nucleotide sequence ID" value="NZ_CP154825.1"/>
</dbReference>
<name>A0A2S6GRH0_9PSEU</name>
<protein>
    <submittedName>
        <fullName evidence="2">Uncharacterized protein</fullName>
    </submittedName>
</protein>
<feature type="compositionally biased region" description="Low complexity" evidence="1">
    <location>
        <begin position="402"/>
        <end position="418"/>
    </location>
</feature>
<proteinExistence type="predicted"/>
<feature type="compositionally biased region" description="Basic residues" evidence="1">
    <location>
        <begin position="371"/>
        <end position="380"/>
    </location>
</feature>